<dbReference type="SMART" id="SM00534">
    <property type="entry name" value="MUTSac"/>
    <property type="match status" value="1"/>
</dbReference>
<keyword evidence="4" id="KW-0812">Transmembrane</keyword>
<dbReference type="InterPro" id="IPR000432">
    <property type="entry name" value="DNA_mismatch_repair_MutS_C"/>
</dbReference>
<dbReference type="STRING" id="638302.HMPREF0908_0558"/>
<reference evidence="6 7" key="1">
    <citation type="submission" date="2009-04" db="EMBL/GenBank/DDBJ databases">
        <authorList>
            <person name="Qin X."/>
            <person name="Bachman B."/>
            <person name="Battles P."/>
            <person name="Bell A."/>
            <person name="Bess C."/>
            <person name="Bickham C."/>
            <person name="Chaboub L."/>
            <person name="Chen D."/>
            <person name="Coyle M."/>
            <person name="Deiros D.R."/>
            <person name="Dinh H."/>
            <person name="Forbes L."/>
            <person name="Fowler G."/>
            <person name="Francisco L."/>
            <person name="Fu Q."/>
            <person name="Gubbala S."/>
            <person name="Hale W."/>
            <person name="Han Y."/>
            <person name="Hemphill L."/>
            <person name="Highlander S.K."/>
            <person name="Hirani K."/>
            <person name="Hogues M."/>
            <person name="Jackson L."/>
            <person name="Jakkamsetti A."/>
            <person name="Javaid M."/>
            <person name="Jiang H."/>
            <person name="Korchina V."/>
            <person name="Kovar C."/>
            <person name="Lara F."/>
            <person name="Lee S."/>
            <person name="Mata R."/>
            <person name="Mathew T."/>
            <person name="Moen C."/>
            <person name="Morales K."/>
            <person name="Munidasa M."/>
            <person name="Nazareth L."/>
            <person name="Ngo R."/>
            <person name="Nguyen L."/>
            <person name="Okwuonu G."/>
            <person name="Ongeri F."/>
            <person name="Patil S."/>
            <person name="Petrosino J."/>
            <person name="Pham C."/>
            <person name="Pham P."/>
            <person name="Pu L.-L."/>
            <person name="Puazo M."/>
            <person name="Raj R."/>
            <person name="Reid J."/>
            <person name="Rouhana J."/>
            <person name="Saada N."/>
            <person name="Shang Y."/>
            <person name="Simmons D."/>
            <person name="Thornton R."/>
            <person name="Warren J."/>
            <person name="Weissenberger G."/>
            <person name="Zhang J."/>
            <person name="Zhang L."/>
            <person name="Zhou C."/>
            <person name="Zhu D."/>
            <person name="Muzny D."/>
            <person name="Worley K."/>
            <person name="Gibbs R."/>
        </authorList>
    </citation>
    <scope>NUCLEOTIDE SEQUENCE [LARGE SCALE GENOMIC DNA]</scope>
    <source>
        <strain evidence="6 7">ATCC 43531</strain>
    </source>
</reference>
<accession>C4V1V5</accession>
<evidence type="ECO:0000313" key="6">
    <source>
        <dbReference type="EMBL" id="EEQ49242.1"/>
    </source>
</evidence>
<feature type="transmembrane region" description="Helical" evidence="4">
    <location>
        <begin position="65"/>
        <end position="82"/>
    </location>
</feature>
<keyword evidence="7" id="KW-1185">Reference proteome</keyword>
<dbReference type="SUPFAM" id="SSF52540">
    <property type="entry name" value="P-loop containing nucleoside triphosphate hydrolases"/>
    <property type="match status" value="1"/>
</dbReference>
<sequence>MLSGIVDSLKEFLMKKDFYENVREHALAHAHTQDTWRTRFILARTAVFPLMLVALLHGYDCGSVEELMLGGFLLLLFAVLVLRHRRLERRRIFTQAYLGVVGEHLARFCGEWKKSPVDGGAYLREKCPPDRDLHIFGGASLYQYLCAAHTRMGRDRLAAALSATPQDLARIRRRQAAVAELLAHPLLALELEARGALLPDAHDTRALAKELAQPLKGSLKLISCIGIVLANACVWSFFWAVFFDGSWPIPIALFTFNLTMAMAFFPRTQRELAPLGRMARALRLYGRIFRALERAPLRSSAFHAILAPLFAPVRATIGLGRLTILADCAAMRRNFFFFILANGILLWDFHCMAYFSHWRKGYGAAAAGWLKVWAEMEVLLSLARVGHTREVHTFPRFAEEGAPQLMAEDATLLLLTEETATPNDAQLTAGTLVITGSNMSGKTTYMRCLGSNAVLAYAGAPVCARSFTLTPMAIYTSIQISDDLAGGISTFYAELLRIKKMMVYSKRGKPMLILIDEIFRGTNSADRIVGAREAIRRLTLPHAITVVTTHDFELCDLGREGIPVTNAHFEEHYEGDKILFDFKMRAGRCHTTNAQYLLRMAGIMGEERG</sequence>
<keyword evidence="2" id="KW-0067">ATP-binding</keyword>
<dbReference type="Proteomes" id="UP000005309">
    <property type="component" value="Unassembled WGS sequence"/>
</dbReference>
<dbReference type="InterPro" id="IPR027417">
    <property type="entry name" value="P-loop_NTPase"/>
</dbReference>
<dbReference type="PANTHER" id="PTHR11361">
    <property type="entry name" value="DNA MISMATCH REPAIR PROTEIN MUTS FAMILY MEMBER"/>
    <property type="match status" value="1"/>
</dbReference>
<dbReference type="GO" id="GO:0030983">
    <property type="term" value="F:mismatched DNA binding"/>
    <property type="evidence" value="ECO:0007669"/>
    <property type="project" value="InterPro"/>
</dbReference>
<feature type="transmembrane region" description="Helical" evidence="4">
    <location>
        <begin position="247"/>
        <end position="265"/>
    </location>
</feature>
<dbReference type="InterPro" id="IPR036187">
    <property type="entry name" value="DNA_mismatch_repair_MutS_sf"/>
</dbReference>
<proteinExistence type="predicted"/>
<dbReference type="EMBL" id="ACLA01000006">
    <property type="protein sequence ID" value="EEQ49242.1"/>
    <property type="molecule type" value="Genomic_DNA"/>
</dbReference>
<evidence type="ECO:0000256" key="2">
    <source>
        <dbReference type="ARBA" id="ARBA00022840"/>
    </source>
</evidence>
<keyword evidence="4" id="KW-0472">Membrane</keyword>
<dbReference type="Pfam" id="PF00488">
    <property type="entry name" value="MutS_V"/>
    <property type="match status" value="1"/>
</dbReference>
<evidence type="ECO:0000259" key="5">
    <source>
        <dbReference type="SMART" id="SM00534"/>
    </source>
</evidence>
<evidence type="ECO:0000256" key="1">
    <source>
        <dbReference type="ARBA" id="ARBA00022741"/>
    </source>
</evidence>
<keyword evidence="3" id="KW-0238">DNA-binding</keyword>
<dbReference type="Gene3D" id="3.40.50.300">
    <property type="entry name" value="P-loop containing nucleotide triphosphate hydrolases"/>
    <property type="match status" value="1"/>
</dbReference>
<dbReference type="HOGENOM" id="CLU_030717_0_0_9"/>
<organism evidence="6 7">
    <name type="scientific">Selenomonas flueggei ATCC 43531</name>
    <dbReference type="NCBI Taxonomy" id="638302"/>
    <lineage>
        <taxon>Bacteria</taxon>
        <taxon>Bacillati</taxon>
        <taxon>Bacillota</taxon>
        <taxon>Negativicutes</taxon>
        <taxon>Selenomonadales</taxon>
        <taxon>Selenomonadaceae</taxon>
        <taxon>Selenomonas</taxon>
    </lineage>
</organism>
<evidence type="ECO:0000256" key="3">
    <source>
        <dbReference type="ARBA" id="ARBA00023125"/>
    </source>
</evidence>
<name>C4V1V5_9FIRM</name>
<keyword evidence="4" id="KW-1133">Transmembrane helix</keyword>
<evidence type="ECO:0000256" key="4">
    <source>
        <dbReference type="SAM" id="Phobius"/>
    </source>
</evidence>
<dbReference type="InterPro" id="IPR045076">
    <property type="entry name" value="MutS"/>
</dbReference>
<dbReference type="PANTHER" id="PTHR11361:SF99">
    <property type="entry name" value="DNA MISMATCH REPAIR PROTEIN"/>
    <property type="match status" value="1"/>
</dbReference>
<comment type="caution">
    <text evidence="6">The sequence shown here is derived from an EMBL/GenBank/DDBJ whole genome shotgun (WGS) entry which is preliminary data.</text>
</comment>
<dbReference type="GO" id="GO:0005524">
    <property type="term" value="F:ATP binding"/>
    <property type="evidence" value="ECO:0007669"/>
    <property type="project" value="UniProtKB-KW"/>
</dbReference>
<feature type="domain" description="DNA mismatch repair proteins mutS family" evidence="5">
    <location>
        <begin position="429"/>
        <end position="605"/>
    </location>
</feature>
<dbReference type="AlphaFoldDB" id="C4V1V5"/>
<evidence type="ECO:0000313" key="7">
    <source>
        <dbReference type="Proteomes" id="UP000005309"/>
    </source>
</evidence>
<dbReference type="GO" id="GO:0005829">
    <property type="term" value="C:cytosol"/>
    <property type="evidence" value="ECO:0007669"/>
    <property type="project" value="TreeGrafter"/>
</dbReference>
<dbReference type="GO" id="GO:0006298">
    <property type="term" value="P:mismatch repair"/>
    <property type="evidence" value="ECO:0007669"/>
    <property type="project" value="InterPro"/>
</dbReference>
<keyword evidence="1" id="KW-0547">Nucleotide-binding</keyword>
<feature type="transmembrane region" description="Helical" evidence="4">
    <location>
        <begin position="335"/>
        <end position="355"/>
    </location>
</feature>
<protein>
    <submittedName>
        <fullName evidence="6">MutS domain V protein</fullName>
    </submittedName>
</protein>
<feature type="transmembrane region" description="Helical" evidence="4">
    <location>
        <begin position="219"/>
        <end position="241"/>
    </location>
</feature>
<feature type="transmembrane region" description="Helical" evidence="4">
    <location>
        <begin position="41"/>
        <end position="59"/>
    </location>
</feature>
<gene>
    <name evidence="6" type="ORF">HMPREF0908_0558</name>
</gene>
<dbReference type="GO" id="GO:0140664">
    <property type="term" value="F:ATP-dependent DNA damage sensor activity"/>
    <property type="evidence" value="ECO:0007669"/>
    <property type="project" value="InterPro"/>
</dbReference>
<dbReference type="Gene3D" id="1.10.1420.10">
    <property type="match status" value="1"/>
</dbReference>
<dbReference type="eggNOG" id="COG0249">
    <property type="taxonomic scope" value="Bacteria"/>
</dbReference>
<dbReference type="SUPFAM" id="SSF48334">
    <property type="entry name" value="DNA repair protein MutS, domain III"/>
    <property type="match status" value="1"/>
</dbReference>